<evidence type="ECO:0000256" key="2">
    <source>
        <dbReference type="ARBA" id="ARBA00004496"/>
    </source>
</evidence>
<dbReference type="RefSeq" id="XP_015191726.1">
    <property type="nucleotide sequence ID" value="XM_015336240.1"/>
</dbReference>
<dbReference type="RefSeq" id="XP_015191729.1">
    <property type="nucleotide sequence ID" value="XM_015336243.1"/>
</dbReference>
<evidence type="ECO:0000256" key="9">
    <source>
        <dbReference type="ARBA" id="ARBA00022833"/>
    </source>
</evidence>
<dbReference type="InterPro" id="IPR052097">
    <property type="entry name" value="SET-MYND_domain_protein"/>
</dbReference>
<keyword evidence="10" id="KW-0539">Nucleus</keyword>
<sequence>MEAVHSLITRRIEDEDKVSEVMKDFNKKDNDQDRIIKILQVMHEFDVTPIIPSLTKDNSLSNKFRNMGEELFNEEPLNINYFKEILILYSKSIAYAEPLSTELSLAYECRSNLLLFMFQYKECISDIDRALSFNNLPEYQTVKCHLRRIQCLLTLGESINNDLINAINMAKQMPECPRRQKCLRIAQNLERMAQGIGIPKVSVNQRYPVKIPVVKSPNVEVPSASDAVAIEYNSQWGRHIVATRDIEPGELIAVEKSYTYILNHTNCYTHCSNCTEGSFTLLPCDYCYCSMYCSEICRSDHWKKFHEIECPVFSILYEISNDDNEKFNFFCIRLVLQALREFGSIQALKNQLLLLKESNKQRDPRTQGFDSNMQFLSNKYTSIYSLTTNTDKRSSFDIFRRGLSSCTLLYLLVNYSTFFGEKKNMKISEIAEYDDATFIGGLLLTHQQIIPSNAHSLEETYRYDPKQRGMVAMAFYSLFNHSCSANVLRYSAGTSTVMRSIFPIKKGEQLFDNYGYHFGVTVRARRREGLLGQYYFFCECIACKDNWRTDAELPNVKELIKPPIKRSFISKSLKMLDHYIIFLGSATPKIIEERQDILQALLNMLKTLYNSSLYPSSEFINIVETIKYACSMLGNVYYFPEIKEENWA</sequence>
<evidence type="ECO:0000256" key="4">
    <source>
        <dbReference type="ARBA" id="ARBA00022603"/>
    </source>
</evidence>
<dbReference type="Proteomes" id="UP000694924">
    <property type="component" value="Unplaced"/>
</dbReference>
<evidence type="ECO:0000256" key="13">
    <source>
        <dbReference type="ARBA" id="ARBA00093635"/>
    </source>
</evidence>
<dbReference type="SUPFAM" id="SSF144232">
    <property type="entry name" value="HIT/MYND zinc finger-like"/>
    <property type="match status" value="1"/>
</dbReference>
<evidence type="ECO:0000259" key="17">
    <source>
        <dbReference type="PROSITE" id="PS50865"/>
    </source>
</evidence>
<feature type="domain" description="SET" evidence="16">
    <location>
        <begin position="217"/>
        <end position="515"/>
    </location>
</feature>
<dbReference type="RefSeq" id="XP_015191728.1">
    <property type="nucleotide sequence ID" value="XM_015336242.1"/>
</dbReference>
<organism evidence="18 22">
    <name type="scientific">Polistes dominula</name>
    <name type="common">European paper wasp</name>
    <name type="synonym">Vespa dominula</name>
    <dbReference type="NCBI Taxonomy" id="743375"/>
    <lineage>
        <taxon>Eukaryota</taxon>
        <taxon>Metazoa</taxon>
        <taxon>Ecdysozoa</taxon>
        <taxon>Arthropoda</taxon>
        <taxon>Hexapoda</taxon>
        <taxon>Insecta</taxon>
        <taxon>Pterygota</taxon>
        <taxon>Neoptera</taxon>
        <taxon>Endopterygota</taxon>
        <taxon>Hymenoptera</taxon>
        <taxon>Apocrita</taxon>
        <taxon>Aculeata</taxon>
        <taxon>Vespoidea</taxon>
        <taxon>Vespidae</taxon>
        <taxon>Polistinae</taxon>
        <taxon>Polistini</taxon>
        <taxon>Polistes</taxon>
    </lineage>
</organism>
<keyword evidence="4" id="KW-0489">Methyltransferase</keyword>
<dbReference type="Gene3D" id="1.10.220.160">
    <property type="match status" value="1"/>
</dbReference>
<evidence type="ECO:0000256" key="10">
    <source>
        <dbReference type="ARBA" id="ARBA00023242"/>
    </source>
</evidence>
<dbReference type="Pfam" id="PF00856">
    <property type="entry name" value="SET"/>
    <property type="match status" value="1"/>
</dbReference>
<evidence type="ECO:0000256" key="6">
    <source>
        <dbReference type="ARBA" id="ARBA00022691"/>
    </source>
</evidence>
<dbReference type="InterPro" id="IPR011990">
    <property type="entry name" value="TPR-like_helical_dom_sf"/>
</dbReference>
<dbReference type="Pfam" id="PF01753">
    <property type="entry name" value="zf-MYND"/>
    <property type="match status" value="1"/>
</dbReference>
<evidence type="ECO:0000313" key="18">
    <source>
        <dbReference type="Proteomes" id="UP000694924"/>
    </source>
</evidence>
<keyword evidence="8 15" id="KW-0863">Zinc-finger</keyword>
<dbReference type="Gene3D" id="2.170.270.10">
    <property type="entry name" value="SET domain"/>
    <property type="match status" value="1"/>
</dbReference>
<evidence type="ECO:0000256" key="11">
    <source>
        <dbReference type="ARBA" id="ARBA00048985"/>
    </source>
</evidence>
<dbReference type="PROSITE" id="PS50865">
    <property type="entry name" value="ZF_MYND_2"/>
    <property type="match status" value="1"/>
</dbReference>
<dbReference type="PANTHER" id="PTHR46165:SF2">
    <property type="entry name" value="SET AND MYND DOMAIN-CONTAINING PROTEIN 4"/>
    <property type="match status" value="1"/>
</dbReference>
<evidence type="ECO:0000313" key="19">
    <source>
        <dbReference type="RefSeq" id="XP_015191726.1"/>
    </source>
</evidence>
<dbReference type="InterPro" id="IPR001214">
    <property type="entry name" value="SET_dom"/>
</dbReference>
<keyword evidence="18" id="KW-1185">Reference proteome</keyword>
<evidence type="ECO:0000313" key="21">
    <source>
        <dbReference type="RefSeq" id="XP_015191728.1"/>
    </source>
</evidence>
<keyword evidence="5" id="KW-0808">Transferase</keyword>
<dbReference type="InterPro" id="IPR046341">
    <property type="entry name" value="SET_dom_sf"/>
</dbReference>
<feature type="domain" description="MYND-type" evidence="17">
    <location>
        <begin position="271"/>
        <end position="310"/>
    </location>
</feature>
<dbReference type="GeneID" id="107074629"/>
<evidence type="ECO:0000256" key="15">
    <source>
        <dbReference type="PROSITE-ProRule" id="PRU00134"/>
    </source>
</evidence>
<reference evidence="19 20" key="1">
    <citation type="submission" date="2025-05" db="UniProtKB">
        <authorList>
            <consortium name="RefSeq"/>
        </authorList>
    </citation>
    <scope>IDENTIFICATION</scope>
    <source>
        <tissue evidence="19 20">Whole body</tissue>
    </source>
</reference>
<evidence type="ECO:0000313" key="20">
    <source>
        <dbReference type="RefSeq" id="XP_015191727.1"/>
    </source>
</evidence>
<keyword evidence="6" id="KW-0949">S-adenosyl-L-methionine</keyword>
<keyword evidence="9" id="KW-0862">Zinc</keyword>
<comment type="function">
    <text evidence="12">Protein-lysine N-methyltransferase. Monomethylates PRMT5, modulating its transcriptional activity. May also act as a histone methyltransferase. Plays a critical role in cardiac development. Acts as a key epigenetic regulator of gene expression during cardiac development via its dual activities as a methyltransferase and negative regulator of HDAC1.</text>
</comment>
<comment type="catalytic activity">
    <reaction evidence="11">
        <text>L-lysyl-[protein] + S-adenosyl-L-methionine = N(6)-methyl-L-lysyl-[protein] + S-adenosyl-L-homocysteine + H(+)</text>
        <dbReference type="Rhea" id="RHEA:51736"/>
        <dbReference type="Rhea" id="RHEA-COMP:9752"/>
        <dbReference type="Rhea" id="RHEA-COMP:13053"/>
        <dbReference type="ChEBI" id="CHEBI:15378"/>
        <dbReference type="ChEBI" id="CHEBI:29969"/>
        <dbReference type="ChEBI" id="CHEBI:57856"/>
        <dbReference type="ChEBI" id="CHEBI:59789"/>
        <dbReference type="ChEBI" id="CHEBI:61929"/>
    </reaction>
</comment>
<protein>
    <recommendedName>
        <fullName evidence="13">Protein-lysine N-methyltransferase SMYD4</fullName>
    </recommendedName>
    <alternativeName>
        <fullName evidence="14">SET and MYND domain-containing protein 4</fullName>
    </alternativeName>
</protein>
<name>A0ABM1JGZ1_POLDO</name>
<evidence type="ECO:0000313" key="22">
    <source>
        <dbReference type="RefSeq" id="XP_015191729.1"/>
    </source>
</evidence>
<evidence type="ECO:0000256" key="14">
    <source>
        <dbReference type="ARBA" id="ARBA00093680"/>
    </source>
</evidence>
<evidence type="ECO:0000256" key="12">
    <source>
        <dbReference type="ARBA" id="ARBA00093423"/>
    </source>
</evidence>
<keyword evidence="7" id="KW-0479">Metal-binding</keyword>
<dbReference type="Gene3D" id="6.10.140.2220">
    <property type="match status" value="1"/>
</dbReference>
<keyword evidence="3" id="KW-0963">Cytoplasm</keyword>
<gene>
    <name evidence="19 20 21 22" type="primary">LOC107074629</name>
</gene>
<accession>A0ABM1JGZ1</accession>
<evidence type="ECO:0000256" key="5">
    <source>
        <dbReference type="ARBA" id="ARBA00022679"/>
    </source>
</evidence>
<proteinExistence type="predicted"/>
<dbReference type="SUPFAM" id="SSF82199">
    <property type="entry name" value="SET domain"/>
    <property type="match status" value="1"/>
</dbReference>
<dbReference type="InterPro" id="IPR002893">
    <property type="entry name" value="Znf_MYND"/>
</dbReference>
<evidence type="ECO:0000256" key="7">
    <source>
        <dbReference type="ARBA" id="ARBA00022723"/>
    </source>
</evidence>
<dbReference type="RefSeq" id="XP_015191727.1">
    <property type="nucleotide sequence ID" value="XM_015336241.1"/>
</dbReference>
<evidence type="ECO:0000256" key="8">
    <source>
        <dbReference type="ARBA" id="ARBA00022771"/>
    </source>
</evidence>
<evidence type="ECO:0000256" key="3">
    <source>
        <dbReference type="ARBA" id="ARBA00022490"/>
    </source>
</evidence>
<comment type="subcellular location">
    <subcellularLocation>
        <location evidence="2">Cytoplasm</location>
    </subcellularLocation>
    <subcellularLocation>
        <location evidence="1">Nucleus</location>
    </subcellularLocation>
</comment>
<dbReference type="PANTHER" id="PTHR46165">
    <property type="entry name" value="SET AND MYND DOMAIN-CONTAINING PROTEIN 4"/>
    <property type="match status" value="1"/>
</dbReference>
<evidence type="ECO:0000259" key="16">
    <source>
        <dbReference type="PROSITE" id="PS50280"/>
    </source>
</evidence>
<dbReference type="InterPro" id="IPR044421">
    <property type="entry name" value="SMYD4_SET"/>
</dbReference>
<dbReference type="Gene3D" id="1.25.40.10">
    <property type="entry name" value="Tetratricopeptide repeat domain"/>
    <property type="match status" value="1"/>
</dbReference>
<dbReference type="PROSITE" id="PS50280">
    <property type="entry name" value="SET"/>
    <property type="match status" value="1"/>
</dbReference>
<evidence type="ECO:0000256" key="1">
    <source>
        <dbReference type="ARBA" id="ARBA00004123"/>
    </source>
</evidence>
<dbReference type="CDD" id="cd10536">
    <property type="entry name" value="SET_SMYD4"/>
    <property type="match status" value="1"/>
</dbReference>